<organism evidence="1 2">
    <name type="scientific">Amycolatopsis coloradensis</name>
    <dbReference type="NCBI Taxonomy" id="76021"/>
    <lineage>
        <taxon>Bacteria</taxon>
        <taxon>Bacillati</taxon>
        <taxon>Actinomycetota</taxon>
        <taxon>Actinomycetes</taxon>
        <taxon>Pseudonocardiales</taxon>
        <taxon>Pseudonocardiaceae</taxon>
        <taxon>Amycolatopsis</taxon>
    </lineage>
</organism>
<keyword evidence="2" id="KW-1185">Reference proteome</keyword>
<name>A0A1R0KWJ4_9PSEU</name>
<comment type="caution">
    <text evidence="1">The sequence shown here is derived from an EMBL/GenBank/DDBJ whole genome shotgun (WGS) entry which is preliminary data.</text>
</comment>
<dbReference type="AlphaFoldDB" id="A0A1R0KWJ4"/>
<accession>A0A1R0KWJ4</accession>
<dbReference type="STRING" id="76021.BS329_11245"/>
<reference evidence="1 2" key="1">
    <citation type="submission" date="2016-01" db="EMBL/GenBank/DDBJ databases">
        <title>Amycolatopsis coloradensis genome sequencing and assembly.</title>
        <authorList>
            <person name="Mayilraj S."/>
        </authorList>
    </citation>
    <scope>NUCLEOTIDE SEQUENCE [LARGE SCALE GENOMIC DNA]</scope>
    <source>
        <strain evidence="1 2">DSM 44225</strain>
    </source>
</reference>
<protein>
    <submittedName>
        <fullName evidence="1">Uncharacterized protein</fullName>
    </submittedName>
</protein>
<gene>
    <name evidence="1" type="ORF">BS329_11245</name>
</gene>
<evidence type="ECO:0000313" key="1">
    <source>
        <dbReference type="EMBL" id="OLZ53368.1"/>
    </source>
</evidence>
<evidence type="ECO:0000313" key="2">
    <source>
        <dbReference type="Proteomes" id="UP000187486"/>
    </source>
</evidence>
<dbReference type="EMBL" id="MQUQ01000005">
    <property type="protein sequence ID" value="OLZ53368.1"/>
    <property type="molecule type" value="Genomic_DNA"/>
</dbReference>
<sequence length="247" mass="27466">MTLSQRDLADVGVLIGCALRPKTRPGADSDYRTLLGRYRADVEFRNAVDSILDGLDAQVLSDSDLGLVLGVRRESVFAYHVSDLPNVGGVRERLLVGLVSVAIAAYAFPTPADFDDDRVRWVSVDEIERFVRDMCDQLKRTPEKTSREDESFEEAWRTYDRLSPGYKADKGKRKARRSSASSPYWVAHVLTWMVDQGLARPAPARGPEVFQLLERFRIQAGELAGNATYDLLAAIRRGDYPAEGAGA</sequence>
<dbReference type="OrthoDB" id="6873087at2"/>
<proteinExistence type="predicted"/>
<dbReference type="RefSeq" id="WP_076159024.1">
    <property type="nucleotide sequence ID" value="NZ_JBEZVB010000001.1"/>
</dbReference>
<dbReference type="Proteomes" id="UP000187486">
    <property type="component" value="Unassembled WGS sequence"/>
</dbReference>